<name>A0A7Y8GTR4_9BURK</name>
<dbReference type="Gene3D" id="3.30.750.140">
    <property type="match status" value="1"/>
</dbReference>
<feature type="compositionally biased region" description="Low complexity" evidence="1">
    <location>
        <begin position="1"/>
        <end position="19"/>
    </location>
</feature>
<feature type="compositionally biased region" description="Low complexity" evidence="1">
    <location>
        <begin position="182"/>
        <end position="193"/>
    </location>
</feature>
<dbReference type="RefSeq" id="WP_177133140.1">
    <property type="nucleotide sequence ID" value="NZ_VYGV01000003.1"/>
</dbReference>
<feature type="region of interest" description="Disordered" evidence="1">
    <location>
        <begin position="290"/>
        <end position="311"/>
    </location>
</feature>
<dbReference type="AlphaFoldDB" id="A0A7Y8GTR4"/>
<evidence type="ECO:0000313" key="3">
    <source>
        <dbReference type="EMBL" id="NWF44213.1"/>
    </source>
</evidence>
<dbReference type="Proteomes" id="UP000545507">
    <property type="component" value="Unassembled WGS sequence"/>
</dbReference>
<feature type="region of interest" description="Disordered" evidence="1">
    <location>
        <begin position="53"/>
        <end position="91"/>
    </location>
</feature>
<evidence type="ECO:0000259" key="2">
    <source>
        <dbReference type="Pfam" id="PF02120"/>
    </source>
</evidence>
<feature type="region of interest" description="Disordered" evidence="1">
    <location>
        <begin position="1"/>
        <end position="38"/>
    </location>
</feature>
<feature type="compositionally biased region" description="Polar residues" evidence="1">
    <location>
        <begin position="20"/>
        <end position="29"/>
    </location>
</feature>
<comment type="caution">
    <text evidence="3">The sequence shown here is derived from an EMBL/GenBank/DDBJ whole genome shotgun (WGS) entry which is preliminary data.</text>
</comment>
<dbReference type="InterPro" id="IPR038610">
    <property type="entry name" value="FliK-like_C_sf"/>
</dbReference>
<organism evidence="3 4">
    <name type="scientific">Hydrogenophaga aromaticivorans</name>
    <dbReference type="NCBI Taxonomy" id="2610898"/>
    <lineage>
        <taxon>Bacteria</taxon>
        <taxon>Pseudomonadati</taxon>
        <taxon>Pseudomonadota</taxon>
        <taxon>Betaproteobacteria</taxon>
        <taxon>Burkholderiales</taxon>
        <taxon>Comamonadaceae</taxon>
        <taxon>Hydrogenophaga</taxon>
    </lineage>
</organism>
<gene>
    <name evidence="3" type="ORF">F3K02_02940</name>
</gene>
<feature type="compositionally biased region" description="Low complexity" evidence="1">
    <location>
        <begin position="408"/>
        <end position="451"/>
    </location>
</feature>
<evidence type="ECO:0000256" key="1">
    <source>
        <dbReference type="SAM" id="MobiDB-lite"/>
    </source>
</evidence>
<feature type="region of interest" description="Disordered" evidence="1">
    <location>
        <begin position="408"/>
        <end position="467"/>
    </location>
</feature>
<feature type="compositionally biased region" description="Polar residues" evidence="1">
    <location>
        <begin position="140"/>
        <end position="151"/>
    </location>
</feature>
<sequence length="467" mass="45871">MSTPATGSSGASQAAAPTTRSNATANGQRPGTPAAGDNSLFASLLGLLSATRDLPADGAGLGADDPSALGRKTLGQGSDELGEDPALALLPDASDNPLAALLAWPGAPVAMDAAAELPGANPAGTGAASTAAGNERLTGQAGQTPTTNTDGPTGATPLPADMTVLDQPTEPDAQTLATLSRATAAPGNAGAEALRNAQGQPATDAPRSASGKGAAHQATWHSTTAIGNAAAQSVSTTRQAFNISVTGHTDSLAAQVRSTVTLDDRFNAAATTAPLAAGAAGAGLVSAAMPGADAGSGQPGQSSEQATPEGVEYPLEEADASTPFETLAEEDAAGLGAWNPQNLRHASLRVGEGSEEAIDIRLSLAGEELNVDFRSDNADTRASLQQSAGAQLSDLLQRSGIQLGGVSVGAQQQGQGQPGQPGEPGSQAGTRGARAPAASDAAAASSVQAPAQPRPRSDGSQPLDMFV</sequence>
<dbReference type="InterPro" id="IPR021136">
    <property type="entry name" value="Flagellar_hook_control-like_C"/>
</dbReference>
<protein>
    <recommendedName>
        <fullName evidence="2">Flagellar hook-length control protein-like C-terminal domain-containing protein</fullName>
    </recommendedName>
</protein>
<dbReference type="Pfam" id="PF02120">
    <property type="entry name" value="Flg_hook"/>
    <property type="match status" value="1"/>
</dbReference>
<feature type="domain" description="Flagellar hook-length control protein-like C-terminal" evidence="2">
    <location>
        <begin position="355"/>
        <end position="417"/>
    </location>
</feature>
<reference evidence="3 4" key="1">
    <citation type="submission" date="2019-09" db="EMBL/GenBank/DDBJ databases">
        <title>Hydrogenophaga aromatica sp. nov., isolated from a para-xylene-degrading enrichment culture.</title>
        <authorList>
            <person name="Tancsics A."/>
            <person name="Banerjee S."/>
        </authorList>
    </citation>
    <scope>NUCLEOTIDE SEQUENCE [LARGE SCALE GENOMIC DNA]</scope>
    <source>
        <strain evidence="3 4">D2P1</strain>
    </source>
</reference>
<feature type="region of interest" description="Disordered" evidence="1">
    <location>
        <begin position="117"/>
        <end position="219"/>
    </location>
</feature>
<keyword evidence="4" id="KW-1185">Reference proteome</keyword>
<accession>A0A7Y8GTR4</accession>
<evidence type="ECO:0000313" key="4">
    <source>
        <dbReference type="Proteomes" id="UP000545507"/>
    </source>
</evidence>
<proteinExistence type="predicted"/>
<dbReference type="EMBL" id="VYGV01000003">
    <property type="protein sequence ID" value="NWF44213.1"/>
    <property type="molecule type" value="Genomic_DNA"/>
</dbReference>
<feature type="compositionally biased region" description="Low complexity" evidence="1">
    <location>
        <begin position="118"/>
        <end position="134"/>
    </location>
</feature>